<sequence length="267" mass="30919">MVACALQTCGKRFRGRTNLQFHMKAAHNKESAFKCHLCDKIYSSMSRLQLHLSVHYEPQSPQLQCSFCDGRFESRLKLMQHLRTCHDAALSPSDDEDLPKSVSSSASSREGDKAELYACQFCNRSFDRLYSLHRHERVHTGFKPCFCSYCGKGFSESRNLRHHMIRQIHMMKARNECKHCGEGFVSPMNLEKHYHEKHFSQYEHLSGSSTSVPIASVREVPPRKPRHECKLCGEGFMSPLELEKHYHDKHYTQYRQFLSQPAASVPH</sequence>
<dbReference type="GO" id="GO:0005634">
    <property type="term" value="C:nucleus"/>
    <property type="evidence" value="ECO:0007669"/>
    <property type="project" value="UniProtKB-SubCell"/>
</dbReference>
<dbReference type="EMBL" id="AMQN01003034">
    <property type="status" value="NOT_ANNOTATED_CDS"/>
    <property type="molecule type" value="Genomic_DNA"/>
</dbReference>
<dbReference type="InterPro" id="IPR013087">
    <property type="entry name" value="Znf_C2H2_type"/>
</dbReference>
<dbReference type="Proteomes" id="UP000014760">
    <property type="component" value="Unassembled WGS sequence"/>
</dbReference>
<keyword evidence="5" id="KW-0862">Zinc</keyword>
<name>R7TAT0_CAPTE</name>
<dbReference type="GO" id="GO:0008270">
    <property type="term" value="F:zinc ion binding"/>
    <property type="evidence" value="ECO:0007669"/>
    <property type="project" value="UniProtKB-KW"/>
</dbReference>
<feature type="domain" description="C2H2-type" evidence="8">
    <location>
        <begin position="2"/>
        <end position="32"/>
    </location>
</feature>
<keyword evidence="6" id="KW-0539">Nucleus</keyword>
<evidence type="ECO:0000256" key="3">
    <source>
        <dbReference type="ARBA" id="ARBA00022737"/>
    </source>
</evidence>
<evidence type="ECO:0000313" key="9">
    <source>
        <dbReference type="EMBL" id="ELT90818.1"/>
    </source>
</evidence>
<evidence type="ECO:0000313" key="10">
    <source>
        <dbReference type="EnsemblMetazoa" id="CapteP89895"/>
    </source>
</evidence>
<gene>
    <name evidence="9" type="ORF">CAPTEDRAFT_89895</name>
</gene>
<dbReference type="GO" id="GO:0000981">
    <property type="term" value="F:DNA-binding transcription factor activity, RNA polymerase II-specific"/>
    <property type="evidence" value="ECO:0007669"/>
    <property type="project" value="TreeGrafter"/>
</dbReference>
<evidence type="ECO:0000256" key="1">
    <source>
        <dbReference type="ARBA" id="ARBA00004123"/>
    </source>
</evidence>
<dbReference type="InterPro" id="IPR036236">
    <property type="entry name" value="Znf_C2H2_sf"/>
</dbReference>
<feature type="domain" description="C2H2-type" evidence="8">
    <location>
        <begin position="227"/>
        <end position="255"/>
    </location>
</feature>
<protein>
    <recommendedName>
        <fullName evidence="8">C2H2-type domain-containing protein</fullName>
    </recommendedName>
</protein>
<dbReference type="HOGENOM" id="CLU_1042969_0_0_1"/>
<evidence type="ECO:0000256" key="5">
    <source>
        <dbReference type="ARBA" id="ARBA00022833"/>
    </source>
</evidence>
<dbReference type="OrthoDB" id="6077919at2759"/>
<evidence type="ECO:0000313" key="11">
    <source>
        <dbReference type="Proteomes" id="UP000014760"/>
    </source>
</evidence>
<dbReference type="PROSITE" id="PS00028">
    <property type="entry name" value="ZINC_FINGER_C2H2_1"/>
    <property type="match status" value="7"/>
</dbReference>
<dbReference type="Gene3D" id="3.30.160.60">
    <property type="entry name" value="Classic Zinc Finger"/>
    <property type="match status" value="4"/>
</dbReference>
<dbReference type="InterPro" id="IPR050527">
    <property type="entry name" value="Snail/Krueppel_Znf"/>
</dbReference>
<reference evidence="11" key="1">
    <citation type="submission" date="2012-12" db="EMBL/GenBank/DDBJ databases">
        <authorList>
            <person name="Hellsten U."/>
            <person name="Grimwood J."/>
            <person name="Chapman J.A."/>
            <person name="Shapiro H."/>
            <person name="Aerts A."/>
            <person name="Otillar R.P."/>
            <person name="Terry A.Y."/>
            <person name="Boore J.L."/>
            <person name="Simakov O."/>
            <person name="Marletaz F."/>
            <person name="Cho S.-J."/>
            <person name="Edsinger-Gonzales E."/>
            <person name="Havlak P."/>
            <person name="Kuo D.-H."/>
            <person name="Larsson T."/>
            <person name="Lv J."/>
            <person name="Arendt D."/>
            <person name="Savage R."/>
            <person name="Osoegawa K."/>
            <person name="de Jong P."/>
            <person name="Lindberg D.R."/>
            <person name="Seaver E.C."/>
            <person name="Weisblat D.A."/>
            <person name="Putnam N.H."/>
            <person name="Grigoriev I.V."/>
            <person name="Rokhsar D.S."/>
        </authorList>
    </citation>
    <scope>NUCLEOTIDE SEQUENCE</scope>
    <source>
        <strain evidence="11">I ESC-2004</strain>
    </source>
</reference>
<feature type="domain" description="C2H2-type" evidence="8">
    <location>
        <begin position="63"/>
        <end position="86"/>
    </location>
</feature>
<dbReference type="PROSITE" id="PS50157">
    <property type="entry name" value="ZINC_FINGER_C2H2_2"/>
    <property type="match status" value="7"/>
</dbReference>
<dbReference type="EnsemblMetazoa" id="CapteT89895">
    <property type="protein sequence ID" value="CapteP89895"/>
    <property type="gene ID" value="CapteG89895"/>
</dbReference>
<dbReference type="EMBL" id="KB310768">
    <property type="protein sequence ID" value="ELT90818.1"/>
    <property type="molecule type" value="Genomic_DNA"/>
</dbReference>
<accession>R7TAT0</accession>
<reference evidence="9 11" key="2">
    <citation type="journal article" date="2013" name="Nature">
        <title>Insights into bilaterian evolution from three spiralian genomes.</title>
        <authorList>
            <person name="Simakov O."/>
            <person name="Marletaz F."/>
            <person name="Cho S.J."/>
            <person name="Edsinger-Gonzales E."/>
            <person name="Havlak P."/>
            <person name="Hellsten U."/>
            <person name="Kuo D.H."/>
            <person name="Larsson T."/>
            <person name="Lv J."/>
            <person name="Arendt D."/>
            <person name="Savage R."/>
            <person name="Osoegawa K."/>
            <person name="de Jong P."/>
            <person name="Grimwood J."/>
            <person name="Chapman J.A."/>
            <person name="Shapiro H."/>
            <person name="Aerts A."/>
            <person name="Otillar R.P."/>
            <person name="Terry A.Y."/>
            <person name="Boore J.L."/>
            <person name="Grigoriev I.V."/>
            <person name="Lindberg D.R."/>
            <person name="Seaver E.C."/>
            <person name="Weisblat D.A."/>
            <person name="Putnam N.H."/>
            <person name="Rokhsar D.S."/>
        </authorList>
    </citation>
    <scope>NUCLEOTIDE SEQUENCE</scope>
    <source>
        <strain evidence="9 11">I ESC-2004</strain>
    </source>
</reference>
<evidence type="ECO:0000256" key="4">
    <source>
        <dbReference type="ARBA" id="ARBA00022771"/>
    </source>
</evidence>
<dbReference type="GO" id="GO:0000978">
    <property type="term" value="F:RNA polymerase II cis-regulatory region sequence-specific DNA binding"/>
    <property type="evidence" value="ECO:0007669"/>
    <property type="project" value="TreeGrafter"/>
</dbReference>
<keyword evidence="3" id="KW-0677">Repeat</keyword>
<dbReference type="FunCoup" id="R7TAT0">
    <property type="interactions" value="490"/>
</dbReference>
<dbReference type="PANTHER" id="PTHR24388">
    <property type="entry name" value="ZINC FINGER PROTEIN"/>
    <property type="match status" value="1"/>
</dbReference>
<dbReference type="OMA" id="MDMVHYK"/>
<feature type="domain" description="C2H2-type" evidence="8">
    <location>
        <begin position="117"/>
        <end position="144"/>
    </location>
</feature>
<dbReference type="Pfam" id="PF00096">
    <property type="entry name" value="zf-C2H2"/>
    <property type="match status" value="4"/>
</dbReference>
<evidence type="ECO:0000256" key="7">
    <source>
        <dbReference type="PROSITE-ProRule" id="PRU00042"/>
    </source>
</evidence>
<dbReference type="SMART" id="SM00355">
    <property type="entry name" value="ZnF_C2H2"/>
    <property type="match status" value="7"/>
</dbReference>
<keyword evidence="2" id="KW-0479">Metal-binding</keyword>
<comment type="subcellular location">
    <subcellularLocation>
        <location evidence="1">Nucleus</location>
    </subcellularLocation>
</comment>
<organism evidence="9">
    <name type="scientific">Capitella teleta</name>
    <name type="common">Polychaete worm</name>
    <dbReference type="NCBI Taxonomy" id="283909"/>
    <lineage>
        <taxon>Eukaryota</taxon>
        <taxon>Metazoa</taxon>
        <taxon>Spiralia</taxon>
        <taxon>Lophotrochozoa</taxon>
        <taxon>Annelida</taxon>
        <taxon>Polychaeta</taxon>
        <taxon>Sedentaria</taxon>
        <taxon>Scolecida</taxon>
        <taxon>Capitellidae</taxon>
        <taxon>Capitella</taxon>
    </lineage>
</organism>
<dbReference type="PANTHER" id="PTHR24388:SF54">
    <property type="entry name" value="PROTEIN ESCARGOT"/>
    <property type="match status" value="1"/>
</dbReference>
<feature type="domain" description="C2H2-type" evidence="8">
    <location>
        <begin position="145"/>
        <end position="174"/>
    </location>
</feature>
<evidence type="ECO:0000256" key="2">
    <source>
        <dbReference type="ARBA" id="ARBA00022723"/>
    </source>
</evidence>
<keyword evidence="4 7" id="KW-0863">Zinc-finger</keyword>
<keyword evidence="11" id="KW-1185">Reference proteome</keyword>
<dbReference type="SUPFAM" id="SSF57667">
    <property type="entry name" value="beta-beta-alpha zinc fingers"/>
    <property type="match status" value="2"/>
</dbReference>
<evidence type="ECO:0000256" key="6">
    <source>
        <dbReference type="ARBA" id="ARBA00023242"/>
    </source>
</evidence>
<feature type="domain" description="C2H2-type" evidence="8">
    <location>
        <begin position="175"/>
        <end position="203"/>
    </location>
</feature>
<dbReference type="AlphaFoldDB" id="R7TAT0"/>
<feature type="domain" description="C2H2-type" evidence="8">
    <location>
        <begin position="33"/>
        <end position="60"/>
    </location>
</feature>
<evidence type="ECO:0000259" key="8">
    <source>
        <dbReference type="PROSITE" id="PS50157"/>
    </source>
</evidence>
<proteinExistence type="predicted"/>
<reference evidence="10" key="3">
    <citation type="submission" date="2015-06" db="UniProtKB">
        <authorList>
            <consortium name="EnsemblMetazoa"/>
        </authorList>
    </citation>
    <scope>IDENTIFICATION</scope>
</reference>
<dbReference type="STRING" id="283909.R7TAT0"/>